<keyword evidence="6" id="KW-0808">Transferase</keyword>
<dbReference type="SMART" id="SM00220">
    <property type="entry name" value="S_TKc"/>
    <property type="match status" value="1"/>
</dbReference>
<dbReference type="InterPro" id="IPR000719">
    <property type="entry name" value="Prot_kinase_dom"/>
</dbReference>
<feature type="binding site" evidence="3">
    <location>
        <position position="151"/>
    </location>
    <ligand>
        <name>ATP</name>
        <dbReference type="ChEBI" id="CHEBI:30616"/>
    </ligand>
</feature>
<evidence type="ECO:0000313" key="6">
    <source>
        <dbReference type="EMBL" id="OKL58246.1"/>
    </source>
</evidence>
<dbReference type="Proteomes" id="UP000214365">
    <property type="component" value="Unassembled WGS sequence"/>
</dbReference>
<dbReference type="SUPFAM" id="SSF56112">
    <property type="entry name" value="Protein kinase-like (PK-like)"/>
    <property type="match status" value="1"/>
</dbReference>
<keyword evidence="2 3" id="KW-0067">ATP-binding</keyword>
<feature type="compositionally biased region" description="Polar residues" evidence="4">
    <location>
        <begin position="98"/>
        <end position="119"/>
    </location>
</feature>
<dbReference type="InterPro" id="IPR008271">
    <property type="entry name" value="Ser/Thr_kinase_AS"/>
</dbReference>
<dbReference type="InterPro" id="IPR017441">
    <property type="entry name" value="Protein_kinase_ATP_BS"/>
</dbReference>
<dbReference type="EMBL" id="LFMY01000010">
    <property type="protein sequence ID" value="OKL58246.1"/>
    <property type="molecule type" value="Genomic_DNA"/>
</dbReference>
<feature type="domain" description="Protein kinase" evidence="5">
    <location>
        <begin position="115"/>
        <end position="364"/>
    </location>
</feature>
<dbReference type="AlphaFoldDB" id="A0A225ATH6"/>
<proteinExistence type="predicted"/>
<sequence length="367" mass="41217">MGTDQGHCLDRVKPGLQRKDTKFFLCDNGAHTHRLYDGRRQDGLLELLQDKLQVLRENATLIKRQNSSSDNSGNKQDIIQPVSPRSSKSPSPVLGSPLASTHQTTSHTSLINQYGTSKEQIGRGSSGVVTVAFRPHSVDPPTDGQLFAVKKFCRRERDSVKKHLKRVGAEFCISSSLHHVNVIQTLDLIQDTDGNFCQVMEYCSGGDVYTRVRSQGKLCASEANCYFKQLVRGLNYLHATGVAHRDIKPDNLLLTCRGCLKIADFGNSECVRLPWEKSVRLSSGLCGSFPYISPEQYSSALDSMSSHPFDLRAADVWSAGVVYMDMRTGKHMWRFAAVDRDKYFEDYARSRREYGTWEPIEMLEGVR</sequence>
<dbReference type="InterPro" id="IPR011009">
    <property type="entry name" value="Kinase-like_dom_sf"/>
</dbReference>
<dbReference type="RefSeq" id="XP_020118367.1">
    <property type="nucleotide sequence ID" value="XM_020269132.1"/>
</dbReference>
<dbReference type="STRING" id="1441469.A0A225ATH6"/>
<dbReference type="PANTHER" id="PTHR24346:SF30">
    <property type="entry name" value="MATERNAL EMBRYONIC LEUCINE ZIPPER KINASE"/>
    <property type="match status" value="1"/>
</dbReference>
<evidence type="ECO:0000256" key="4">
    <source>
        <dbReference type="SAM" id="MobiDB-lite"/>
    </source>
</evidence>
<evidence type="ECO:0000313" key="7">
    <source>
        <dbReference type="Proteomes" id="UP000214365"/>
    </source>
</evidence>
<accession>A0A225ATH6</accession>
<feature type="compositionally biased region" description="Polar residues" evidence="4">
    <location>
        <begin position="63"/>
        <end position="77"/>
    </location>
</feature>
<evidence type="ECO:0000256" key="2">
    <source>
        <dbReference type="ARBA" id="ARBA00022840"/>
    </source>
</evidence>
<dbReference type="PROSITE" id="PS00107">
    <property type="entry name" value="PROTEIN_KINASE_ATP"/>
    <property type="match status" value="1"/>
</dbReference>
<feature type="compositionally biased region" description="Low complexity" evidence="4">
    <location>
        <begin position="81"/>
        <end position="93"/>
    </location>
</feature>
<dbReference type="Pfam" id="PF00069">
    <property type="entry name" value="Pkinase"/>
    <property type="match status" value="1"/>
</dbReference>
<dbReference type="OrthoDB" id="6513151at2759"/>
<dbReference type="PROSITE" id="PS00108">
    <property type="entry name" value="PROTEIN_KINASE_ST"/>
    <property type="match status" value="1"/>
</dbReference>
<evidence type="ECO:0000256" key="3">
    <source>
        <dbReference type="PROSITE-ProRule" id="PRU10141"/>
    </source>
</evidence>
<keyword evidence="1 3" id="KW-0547">Nucleotide-binding</keyword>
<evidence type="ECO:0000256" key="1">
    <source>
        <dbReference type="ARBA" id="ARBA00022741"/>
    </source>
</evidence>
<keyword evidence="7" id="KW-1185">Reference proteome</keyword>
<dbReference type="GO" id="GO:0005737">
    <property type="term" value="C:cytoplasm"/>
    <property type="evidence" value="ECO:0007669"/>
    <property type="project" value="TreeGrafter"/>
</dbReference>
<dbReference type="PANTHER" id="PTHR24346">
    <property type="entry name" value="MAP/MICROTUBULE AFFINITY-REGULATING KINASE"/>
    <property type="match status" value="1"/>
</dbReference>
<protein>
    <submittedName>
        <fullName evidence="6">Serine/threonine-protein kinase hal4</fullName>
    </submittedName>
</protein>
<reference evidence="6 7" key="1">
    <citation type="submission" date="2015-06" db="EMBL/GenBank/DDBJ databases">
        <title>Talaromyces atroroseus IBT 11181 draft genome.</title>
        <authorList>
            <person name="Rasmussen K.B."/>
            <person name="Rasmussen S."/>
            <person name="Petersen B."/>
            <person name="Sicheritz-Ponten T."/>
            <person name="Mortensen U.H."/>
            <person name="Thrane U."/>
        </authorList>
    </citation>
    <scope>NUCLEOTIDE SEQUENCE [LARGE SCALE GENOMIC DNA]</scope>
    <source>
        <strain evidence="6 7">IBT 11181</strain>
    </source>
</reference>
<dbReference type="GO" id="GO:0005524">
    <property type="term" value="F:ATP binding"/>
    <property type="evidence" value="ECO:0007669"/>
    <property type="project" value="UniProtKB-UniRule"/>
</dbReference>
<dbReference type="GeneID" id="31006568"/>
<feature type="region of interest" description="Disordered" evidence="4">
    <location>
        <begin position="63"/>
        <end position="122"/>
    </location>
</feature>
<organism evidence="6 7">
    <name type="scientific">Talaromyces atroroseus</name>
    <dbReference type="NCBI Taxonomy" id="1441469"/>
    <lineage>
        <taxon>Eukaryota</taxon>
        <taxon>Fungi</taxon>
        <taxon>Dikarya</taxon>
        <taxon>Ascomycota</taxon>
        <taxon>Pezizomycotina</taxon>
        <taxon>Eurotiomycetes</taxon>
        <taxon>Eurotiomycetidae</taxon>
        <taxon>Eurotiales</taxon>
        <taxon>Trichocomaceae</taxon>
        <taxon>Talaromyces</taxon>
        <taxon>Talaromyces sect. Trachyspermi</taxon>
    </lineage>
</organism>
<dbReference type="GO" id="GO:0035556">
    <property type="term" value="P:intracellular signal transduction"/>
    <property type="evidence" value="ECO:0007669"/>
    <property type="project" value="TreeGrafter"/>
</dbReference>
<evidence type="ECO:0000259" key="5">
    <source>
        <dbReference type="SMART" id="SM00220"/>
    </source>
</evidence>
<dbReference type="GO" id="GO:0004674">
    <property type="term" value="F:protein serine/threonine kinase activity"/>
    <property type="evidence" value="ECO:0007669"/>
    <property type="project" value="TreeGrafter"/>
</dbReference>
<dbReference type="Gene3D" id="1.10.510.10">
    <property type="entry name" value="Transferase(Phosphotransferase) domain 1"/>
    <property type="match status" value="1"/>
</dbReference>
<comment type="caution">
    <text evidence="6">The sequence shown here is derived from an EMBL/GenBank/DDBJ whole genome shotgun (WGS) entry which is preliminary data.</text>
</comment>
<name>A0A225ATH6_TALAT</name>
<gene>
    <name evidence="6" type="ORF">UA08_06813</name>
</gene>
<keyword evidence="6" id="KW-0418">Kinase</keyword>